<accession>A0A146IFH9</accession>
<dbReference type="GO" id="GO:0005886">
    <property type="term" value="C:plasma membrane"/>
    <property type="evidence" value="ECO:0007669"/>
    <property type="project" value="UniProtKB-SubCell"/>
</dbReference>
<evidence type="ECO:0000313" key="8">
    <source>
        <dbReference type="EMBL" id="BAU71621.1"/>
    </source>
</evidence>
<dbReference type="PANTHER" id="PTHR30250:SF11">
    <property type="entry name" value="O-ANTIGEN TRANSPORTER-RELATED"/>
    <property type="match status" value="1"/>
</dbReference>
<feature type="transmembrane region" description="Helical" evidence="7">
    <location>
        <begin position="142"/>
        <end position="163"/>
    </location>
</feature>
<protein>
    <recommendedName>
        <fullName evidence="6">Putative O-antigen transporter</fullName>
    </recommendedName>
</protein>
<proteinExistence type="predicted"/>
<name>A0A146IFH9_ECOLX</name>
<dbReference type="InterPro" id="IPR050833">
    <property type="entry name" value="Poly_Biosynth_Transport"/>
</dbReference>
<feature type="transmembrane region" description="Helical" evidence="7">
    <location>
        <begin position="116"/>
        <end position="135"/>
    </location>
</feature>
<sequence>MDKKLLKNIFSLLCVQGVSYLIPLITLPYLVKTLGPHSYGVLGFSLAIWQYFIMLTDYGFNLTATQRIAQYPDDKYKVSLVFWEVMICKLILMLVCGIVIIILLRFTSILSGYESVFFAGGGLLLGNILYPIWLFQGKESMALSSIVNVTTRLSTIPLTFLLVNSVDDAWVSALINSTTSILGGGVALLIVYHKKWLILVTPHKKGLKKQFLEGYHVFMSTAAINLYTTSVTVILGIISGPIVVGYFVAADKLRQAVQGIIVPFSQACYPRIVSLMQKNRKDGLQFIRKMLILQGGGGGILSMFLFVMTPDIINLMYGDEYYRSVITLQILSLCPVLVAISNVLGIQTMLTLGYKREFFLILLISSLFCITLLYPLCIHLMENGAALSVVLSEFIATLFMTIFMVKKKIFRS</sequence>
<organism evidence="8">
    <name type="scientific">Escherichia coli</name>
    <dbReference type="NCBI Taxonomy" id="562"/>
    <lineage>
        <taxon>Bacteria</taxon>
        <taxon>Pseudomonadati</taxon>
        <taxon>Pseudomonadota</taxon>
        <taxon>Gammaproteobacteria</taxon>
        <taxon>Enterobacterales</taxon>
        <taxon>Enterobacteriaceae</taxon>
        <taxon>Escherichia</taxon>
    </lineage>
</organism>
<dbReference type="Pfam" id="PF01943">
    <property type="entry name" value="Polysacc_synt"/>
    <property type="match status" value="1"/>
</dbReference>
<evidence type="ECO:0000256" key="7">
    <source>
        <dbReference type="SAM" id="Phobius"/>
    </source>
</evidence>
<keyword evidence="4 7" id="KW-1133">Transmembrane helix</keyword>
<keyword evidence="5 7" id="KW-0472">Membrane</keyword>
<dbReference type="RefSeq" id="WP_182044328.1">
    <property type="nucleotide sequence ID" value="NZ_JACFZD010000005.1"/>
</dbReference>
<dbReference type="AlphaFoldDB" id="A0A146IFH9"/>
<feature type="transmembrane region" description="Helical" evidence="7">
    <location>
        <begin position="290"/>
        <end position="309"/>
    </location>
</feature>
<gene>
    <name evidence="8" type="primary">wzx</name>
</gene>
<dbReference type="PANTHER" id="PTHR30250">
    <property type="entry name" value="PST FAMILY PREDICTED COLANIC ACID TRANSPORTER"/>
    <property type="match status" value="1"/>
</dbReference>
<feature type="transmembrane region" description="Helical" evidence="7">
    <location>
        <begin position="169"/>
        <end position="191"/>
    </location>
</feature>
<comment type="subcellular location">
    <subcellularLocation>
        <location evidence="1">Cell membrane</location>
        <topology evidence="1">Multi-pass membrane protein</topology>
    </subcellularLocation>
</comment>
<evidence type="ECO:0000256" key="4">
    <source>
        <dbReference type="ARBA" id="ARBA00022989"/>
    </source>
</evidence>
<evidence type="ECO:0000256" key="6">
    <source>
        <dbReference type="ARBA" id="ARBA00049738"/>
    </source>
</evidence>
<feature type="transmembrane region" description="Helical" evidence="7">
    <location>
        <begin position="321"/>
        <end position="346"/>
    </location>
</feature>
<evidence type="ECO:0000256" key="2">
    <source>
        <dbReference type="ARBA" id="ARBA00022475"/>
    </source>
</evidence>
<feature type="transmembrane region" description="Helical" evidence="7">
    <location>
        <begin position="358"/>
        <end position="381"/>
    </location>
</feature>
<reference evidence="8" key="1">
    <citation type="journal article" date="2016" name="Front. Microbiol.">
        <title>Six Novel O Genotypes from Shiga Toxin-Producing Escherichia coli.</title>
        <authorList>
            <person name="Iguchi A."/>
            <person name="Iyoda S."/>
            <person name="Seto K."/>
            <person name="Nishii H."/>
            <person name="Ohnishi M."/>
            <person name="Mekata H."/>
            <person name="Ogura Y."/>
            <person name="Hayashi T."/>
        </authorList>
    </citation>
    <scope>NUCLEOTIDE SEQUENCE</scope>
    <source>
        <strain evidence="8">110062</strain>
    </source>
</reference>
<keyword evidence="2" id="KW-1003">Cell membrane</keyword>
<feature type="transmembrane region" description="Helical" evidence="7">
    <location>
        <begin position="37"/>
        <end position="60"/>
    </location>
</feature>
<keyword evidence="3 7" id="KW-0812">Transmembrane</keyword>
<dbReference type="CDD" id="cd13128">
    <property type="entry name" value="MATE_Wzx_like"/>
    <property type="match status" value="1"/>
</dbReference>
<dbReference type="EMBL" id="LC125931">
    <property type="protein sequence ID" value="BAU71621.1"/>
    <property type="molecule type" value="Genomic_DNA"/>
</dbReference>
<evidence type="ECO:0000256" key="5">
    <source>
        <dbReference type="ARBA" id="ARBA00023136"/>
    </source>
</evidence>
<feature type="transmembrane region" description="Helical" evidence="7">
    <location>
        <begin position="387"/>
        <end position="405"/>
    </location>
</feature>
<dbReference type="InterPro" id="IPR002797">
    <property type="entry name" value="Polysacc_synth"/>
</dbReference>
<feature type="transmembrane region" description="Helical" evidence="7">
    <location>
        <begin position="81"/>
        <end position="104"/>
    </location>
</feature>
<feature type="transmembrane region" description="Helical" evidence="7">
    <location>
        <begin position="12"/>
        <end position="31"/>
    </location>
</feature>
<evidence type="ECO:0000256" key="3">
    <source>
        <dbReference type="ARBA" id="ARBA00022692"/>
    </source>
</evidence>
<feature type="transmembrane region" description="Helical" evidence="7">
    <location>
        <begin position="233"/>
        <end position="250"/>
    </location>
</feature>
<evidence type="ECO:0000256" key="1">
    <source>
        <dbReference type="ARBA" id="ARBA00004651"/>
    </source>
</evidence>